<accession>A0A9P6CBY6</accession>
<keyword evidence="2" id="KW-1185">Reference proteome</keyword>
<proteinExistence type="predicted"/>
<evidence type="ECO:0000313" key="1">
    <source>
        <dbReference type="EMBL" id="KAF9460071.1"/>
    </source>
</evidence>
<organism evidence="1 2">
    <name type="scientific">Collybia nuda</name>
    <dbReference type="NCBI Taxonomy" id="64659"/>
    <lineage>
        <taxon>Eukaryota</taxon>
        <taxon>Fungi</taxon>
        <taxon>Dikarya</taxon>
        <taxon>Basidiomycota</taxon>
        <taxon>Agaricomycotina</taxon>
        <taxon>Agaricomycetes</taxon>
        <taxon>Agaricomycetidae</taxon>
        <taxon>Agaricales</taxon>
        <taxon>Tricholomatineae</taxon>
        <taxon>Clitocybaceae</taxon>
        <taxon>Collybia</taxon>
    </lineage>
</organism>
<dbReference type="EMBL" id="MU150305">
    <property type="protein sequence ID" value="KAF9460071.1"/>
    <property type="molecule type" value="Genomic_DNA"/>
</dbReference>
<dbReference type="AlphaFoldDB" id="A0A9P6CBY6"/>
<gene>
    <name evidence="1" type="ORF">BDZ94DRAFT_1238760</name>
</gene>
<dbReference type="Proteomes" id="UP000807353">
    <property type="component" value="Unassembled WGS sequence"/>
</dbReference>
<reference evidence="1" key="1">
    <citation type="submission" date="2020-11" db="EMBL/GenBank/DDBJ databases">
        <authorList>
            <consortium name="DOE Joint Genome Institute"/>
            <person name="Ahrendt S."/>
            <person name="Riley R."/>
            <person name="Andreopoulos W."/>
            <person name="Labutti K."/>
            <person name="Pangilinan J."/>
            <person name="Ruiz-Duenas F.J."/>
            <person name="Barrasa J.M."/>
            <person name="Sanchez-Garcia M."/>
            <person name="Camarero S."/>
            <person name="Miyauchi S."/>
            <person name="Serrano A."/>
            <person name="Linde D."/>
            <person name="Babiker R."/>
            <person name="Drula E."/>
            <person name="Ayuso-Fernandez I."/>
            <person name="Pacheco R."/>
            <person name="Padilla G."/>
            <person name="Ferreira P."/>
            <person name="Barriuso J."/>
            <person name="Kellner H."/>
            <person name="Castanera R."/>
            <person name="Alfaro M."/>
            <person name="Ramirez L."/>
            <person name="Pisabarro A.G."/>
            <person name="Kuo A."/>
            <person name="Tritt A."/>
            <person name="Lipzen A."/>
            <person name="He G."/>
            <person name="Yan M."/>
            <person name="Ng V."/>
            <person name="Cullen D."/>
            <person name="Martin F."/>
            <person name="Rosso M.-N."/>
            <person name="Henrissat B."/>
            <person name="Hibbett D."/>
            <person name="Martinez A.T."/>
            <person name="Grigoriev I.V."/>
        </authorList>
    </citation>
    <scope>NUCLEOTIDE SEQUENCE</scope>
    <source>
        <strain evidence="1">CBS 247.69</strain>
    </source>
</reference>
<sequence>MCFQKISGLYCGVIKSLDHIPGFWVPGHVFISQTGTSLNKYGKDEFVTTLFSACARPITLKEPNNAPASVIGPEGQEPCYGTRGVAIPGGSLGISHTKSPSNKMPLGTSDVPRAHDKLSPVTSVACISRASSNARGRSCTIHLQIRGPDAQYLAACVQTYSIGGPPLRPPGVRNVVTASFQRLT</sequence>
<name>A0A9P6CBY6_9AGAR</name>
<protein>
    <submittedName>
        <fullName evidence="1">Uncharacterized protein</fullName>
    </submittedName>
</protein>
<comment type="caution">
    <text evidence="1">The sequence shown here is derived from an EMBL/GenBank/DDBJ whole genome shotgun (WGS) entry which is preliminary data.</text>
</comment>
<evidence type="ECO:0000313" key="2">
    <source>
        <dbReference type="Proteomes" id="UP000807353"/>
    </source>
</evidence>